<evidence type="ECO:0000313" key="1">
    <source>
        <dbReference type="EMBL" id="KAH9291583.1"/>
    </source>
</evidence>
<accession>A0AA38C2G6</accession>
<evidence type="ECO:0000313" key="2">
    <source>
        <dbReference type="Proteomes" id="UP000824469"/>
    </source>
</evidence>
<dbReference type="AlphaFoldDB" id="A0AA38C2G6"/>
<keyword evidence="2" id="KW-1185">Reference proteome</keyword>
<name>A0AA38C2G6_TAXCH</name>
<sequence length="74" mass="8389">ISTSPPPLIDHAILSFHMPLATPIATSSHVLSQKRTTIHFDHAYDESYTNILKTDLMNIYDILDPVERATRLSR</sequence>
<dbReference type="EMBL" id="JAHRHJ020003521">
    <property type="protein sequence ID" value="KAH9291583.1"/>
    <property type="molecule type" value="Genomic_DNA"/>
</dbReference>
<proteinExistence type="predicted"/>
<dbReference type="Proteomes" id="UP000824469">
    <property type="component" value="Unassembled WGS sequence"/>
</dbReference>
<protein>
    <submittedName>
        <fullName evidence="1">Uncharacterized protein</fullName>
    </submittedName>
</protein>
<feature type="non-terminal residue" evidence="1">
    <location>
        <position position="74"/>
    </location>
</feature>
<organism evidence="1 2">
    <name type="scientific">Taxus chinensis</name>
    <name type="common">Chinese yew</name>
    <name type="synonym">Taxus wallichiana var. chinensis</name>
    <dbReference type="NCBI Taxonomy" id="29808"/>
    <lineage>
        <taxon>Eukaryota</taxon>
        <taxon>Viridiplantae</taxon>
        <taxon>Streptophyta</taxon>
        <taxon>Embryophyta</taxon>
        <taxon>Tracheophyta</taxon>
        <taxon>Spermatophyta</taxon>
        <taxon>Pinopsida</taxon>
        <taxon>Pinidae</taxon>
        <taxon>Conifers II</taxon>
        <taxon>Cupressales</taxon>
        <taxon>Taxaceae</taxon>
        <taxon>Taxus</taxon>
    </lineage>
</organism>
<feature type="non-terminal residue" evidence="1">
    <location>
        <position position="1"/>
    </location>
</feature>
<gene>
    <name evidence="1" type="ORF">KI387_043228</name>
</gene>
<reference evidence="1 2" key="1">
    <citation type="journal article" date="2021" name="Nat. Plants">
        <title>The Taxus genome provides insights into paclitaxel biosynthesis.</title>
        <authorList>
            <person name="Xiong X."/>
            <person name="Gou J."/>
            <person name="Liao Q."/>
            <person name="Li Y."/>
            <person name="Zhou Q."/>
            <person name="Bi G."/>
            <person name="Li C."/>
            <person name="Du R."/>
            <person name="Wang X."/>
            <person name="Sun T."/>
            <person name="Guo L."/>
            <person name="Liang H."/>
            <person name="Lu P."/>
            <person name="Wu Y."/>
            <person name="Zhang Z."/>
            <person name="Ro D.K."/>
            <person name="Shang Y."/>
            <person name="Huang S."/>
            <person name="Yan J."/>
        </authorList>
    </citation>
    <scope>NUCLEOTIDE SEQUENCE [LARGE SCALE GENOMIC DNA]</scope>
    <source>
        <strain evidence="1">Ta-2019</strain>
    </source>
</reference>
<comment type="caution">
    <text evidence="1">The sequence shown here is derived from an EMBL/GenBank/DDBJ whole genome shotgun (WGS) entry which is preliminary data.</text>
</comment>